<dbReference type="STRING" id="406817.XNC1_2259"/>
<keyword evidence="2" id="KW-1185">Reference proteome</keyword>
<gene>
    <name evidence="1" type="ordered locus">XNC1_2259</name>
</gene>
<accession>D3VFK4</accession>
<reference evidence="1 2" key="1">
    <citation type="journal article" date="2011" name="PLoS ONE">
        <title>The entomopathogenic bacterial endosymbionts xenorhabdus and photorhabdus: convergent lifestyles from divergent genomes.</title>
        <authorList>
            <person name="Chaston J.M."/>
            <person name="Suen G."/>
            <person name="Tucker S.L."/>
            <person name="Andersen A.W."/>
            <person name="Bhasin A."/>
            <person name="Bode E."/>
            <person name="Bode H.B."/>
            <person name="Brachmann A.O."/>
            <person name="Cowles C.E."/>
            <person name="Cowles K.N."/>
            <person name="Darby C."/>
            <person name="de Leon L."/>
            <person name="Drace K."/>
            <person name="Du Z."/>
            <person name="Givaudan A."/>
            <person name="Herbert Tran E.E."/>
            <person name="Jewell K.A."/>
            <person name="Knack J.J."/>
            <person name="Krasomil-Osterfeld K.C."/>
            <person name="Kukor R."/>
            <person name="Lanois A."/>
            <person name="Latreille P."/>
            <person name="Leimgruber N.K."/>
            <person name="Lipke C.M."/>
            <person name="Liu R."/>
            <person name="Lu X."/>
            <person name="Martens E.C."/>
            <person name="Marri P.R."/>
            <person name="Medigue C."/>
            <person name="Menard M.L."/>
            <person name="Miller N.M."/>
            <person name="Morales-Soto N."/>
            <person name="Norton S."/>
            <person name="Ogier J.C."/>
            <person name="Orchard S.S."/>
            <person name="Park D."/>
            <person name="Park Y."/>
            <person name="Qurollo B.A."/>
            <person name="Sugar D.R."/>
            <person name="Richards G.R."/>
            <person name="Rouy Z."/>
            <person name="Slominski B."/>
            <person name="Slominski K."/>
            <person name="Snyder H."/>
            <person name="Tjaden B.C."/>
            <person name="van der Hoeven R."/>
            <person name="Welch R.D."/>
            <person name="Wheeler C."/>
            <person name="Xiang B."/>
            <person name="Barbazuk B."/>
            <person name="Gaudriault S."/>
            <person name="Goodner B."/>
            <person name="Slater S.C."/>
            <person name="Forst S."/>
            <person name="Goldman B.S."/>
            <person name="Goodrich-Blair H."/>
        </authorList>
    </citation>
    <scope>NUCLEOTIDE SEQUENCE [LARGE SCALE GENOMIC DNA]</scope>
    <source>
        <strain evidence="2">ATCC 19061 / DSM 3370 / CCUG 14189 / LMG 1036 / NCIMB 9965 / AN6</strain>
    </source>
</reference>
<dbReference type="Proteomes" id="UP000008075">
    <property type="component" value="Chromosome"/>
</dbReference>
<protein>
    <submittedName>
        <fullName evidence="1">Uncharacterized protein</fullName>
    </submittedName>
</protein>
<evidence type="ECO:0000313" key="1">
    <source>
        <dbReference type="EMBL" id="CBJ90318.1"/>
    </source>
</evidence>
<dbReference type="HOGENOM" id="CLU_2903347_0_0_6"/>
<dbReference type="EMBL" id="FN667742">
    <property type="protein sequence ID" value="CBJ90318.1"/>
    <property type="molecule type" value="Genomic_DNA"/>
</dbReference>
<dbReference type="KEGG" id="xne:XNC1_2259"/>
<proteinExistence type="predicted"/>
<name>D3VFK4_XENNA</name>
<sequence>MSYFVCRTNQYCFKQIQKQDLLLIKGYSFYVYYTIVPHISSDSSFGYCPDTNQFLGCQCGTH</sequence>
<evidence type="ECO:0000313" key="2">
    <source>
        <dbReference type="Proteomes" id="UP000008075"/>
    </source>
</evidence>
<organism evidence="1 2">
    <name type="scientific">Xenorhabdus nematophila (strain ATCC 19061 / DSM 3370 / CCUG 14189 / LMG 1036 / NCIMB 9965 / AN6)</name>
    <dbReference type="NCBI Taxonomy" id="406817"/>
    <lineage>
        <taxon>Bacteria</taxon>
        <taxon>Pseudomonadati</taxon>
        <taxon>Pseudomonadota</taxon>
        <taxon>Gammaproteobacteria</taxon>
        <taxon>Enterobacterales</taxon>
        <taxon>Morganellaceae</taxon>
        <taxon>Xenorhabdus</taxon>
    </lineage>
</organism>
<dbReference type="AlphaFoldDB" id="D3VFK4"/>